<protein>
    <submittedName>
        <fullName evidence="1">Uncharacterized protein</fullName>
    </submittedName>
</protein>
<dbReference type="EMBL" id="OBKZ01000010">
    <property type="protein sequence ID" value="SOB50614.1"/>
    <property type="molecule type" value="Genomic_DNA"/>
</dbReference>
<accession>A0AAX2H4D8</accession>
<evidence type="ECO:0000313" key="2">
    <source>
        <dbReference type="Proteomes" id="UP000219564"/>
    </source>
</evidence>
<dbReference type="Proteomes" id="UP000219564">
    <property type="component" value="Unassembled WGS sequence"/>
</dbReference>
<name>A0AAX2H4D8_9PSED</name>
<dbReference type="AlphaFoldDB" id="A0AAX2H4D8"/>
<proteinExistence type="predicted"/>
<gene>
    <name evidence="1" type="ORF">PLUA15_180065</name>
</gene>
<comment type="caution">
    <text evidence="1">The sequence shown here is derived from an EMBL/GenBank/DDBJ whole genome shotgun (WGS) entry which is preliminary data.</text>
</comment>
<organism evidence="1 2">
    <name type="scientific">Pseudomonas lundensis</name>
    <dbReference type="NCBI Taxonomy" id="86185"/>
    <lineage>
        <taxon>Bacteria</taxon>
        <taxon>Pseudomonadati</taxon>
        <taxon>Pseudomonadota</taxon>
        <taxon>Gammaproteobacteria</taxon>
        <taxon>Pseudomonadales</taxon>
        <taxon>Pseudomonadaceae</taxon>
        <taxon>Pseudomonas</taxon>
    </lineage>
</organism>
<reference evidence="1 2" key="1">
    <citation type="submission" date="2017-08" db="EMBL/GenBank/DDBJ databases">
        <authorList>
            <person name="Chaillou S."/>
        </authorList>
    </citation>
    <scope>NUCLEOTIDE SEQUENCE [LARGE SCALE GENOMIC DNA]</scope>
    <source>
        <strain evidence="1 2">MFPA15A1205</strain>
    </source>
</reference>
<evidence type="ECO:0000313" key="1">
    <source>
        <dbReference type="EMBL" id="SOB50614.1"/>
    </source>
</evidence>
<sequence length="42" mass="4676">MLKSMQAAVLLRLARDSASAGGRVISLNEYCRFAAHSLEWRP</sequence>